<protein>
    <recommendedName>
        <fullName evidence="3">Methionine synthase</fullName>
    </recommendedName>
</protein>
<dbReference type="Proteomes" id="UP000505377">
    <property type="component" value="Chromosome"/>
</dbReference>
<organism evidence="1 2">
    <name type="scientific">Pseudonocardia broussonetiae</name>
    <dbReference type="NCBI Taxonomy" id="2736640"/>
    <lineage>
        <taxon>Bacteria</taxon>
        <taxon>Bacillati</taxon>
        <taxon>Actinomycetota</taxon>
        <taxon>Actinomycetes</taxon>
        <taxon>Pseudonocardiales</taxon>
        <taxon>Pseudonocardiaceae</taxon>
        <taxon>Pseudonocardia</taxon>
    </lineage>
</organism>
<accession>A0A6M6JJF1</accession>
<gene>
    <name evidence="1" type="ORF">HOP40_16815</name>
</gene>
<evidence type="ECO:0008006" key="3">
    <source>
        <dbReference type="Google" id="ProtNLM"/>
    </source>
</evidence>
<dbReference type="AlphaFoldDB" id="A0A6M6JJF1"/>
<sequence>MSGRRIHVIGSYPAPTAEEAMRELLERAGPHLAYLPDGETGERRDWIVHIIEGLRDHPDLAVRREGGWTAYDDQLNYKVRRGHRLSGDDLDFGHTAAYAAARPVFEALRAEHGRPGLTFQVGIPGDLDMAMFTLGPTGPFTHRHPFTEAAVQEIGRIHEQAGPEVVFQLEVPAEQVFVAMAPGPLRRAVARWAGGGVAALARRAPEGARFGVHLCLGDLAHKALARTRDASPLVVLANAVARAWPAGRPLEYVHAPLAAGDEPPSLDPSFYAPLSGLRLPVGTRFVAGLLHEGRTTDELRGVLAAVERAVGHPVDVAAACGYGRRSREDALRTLEQGVALCAG</sequence>
<keyword evidence="2" id="KW-1185">Reference proteome</keyword>
<dbReference type="EMBL" id="CP053564">
    <property type="protein sequence ID" value="QJY47263.1"/>
    <property type="molecule type" value="Genomic_DNA"/>
</dbReference>
<dbReference type="SUPFAM" id="SSF51726">
    <property type="entry name" value="UROD/MetE-like"/>
    <property type="match status" value="1"/>
</dbReference>
<dbReference type="RefSeq" id="WP_172159670.1">
    <property type="nucleotide sequence ID" value="NZ_CP053564.1"/>
</dbReference>
<dbReference type="KEGG" id="pbro:HOP40_16815"/>
<evidence type="ECO:0000313" key="1">
    <source>
        <dbReference type="EMBL" id="QJY47263.1"/>
    </source>
</evidence>
<evidence type="ECO:0000313" key="2">
    <source>
        <dbReference type="Proteomes" id="UP000505377"/>
    </source>
</evidence>
<proteinExistence type="predicted"/>
<dbReference type="InterPro" id="IPR038071">
    <property type="entry name" value="UROD/MetE-like_sf"/>
</dbReference>
<reference evidence="1 2" key="1">
    <citation type="submission" date="2020-05" db="EMBL/GenBank/DDBJ databases">
        <authorList>
            <person name="Mo P."/>
        </authorList>
    </citation>
    <scope>NUCLEOTIDE SEQUENCE [LARGE SCALE GENOMIC DNA]</scope>
    <source>
        <strain evidence="1 2">Gen01</strain>
    </source>
</reference>
<name>A0A6M6JJF1_9PSEU</name>